<dbReference type="Proteomes" id="UP000197025">
    <property type="component" value="Unassembled WGS sequence"/>
</dbReference>
<dbReference type="InParanoid" id="A0A212QRN8"/>
<organism evidence="1 2">
    <name type="scientific">Thermoflexus hugenholtzii JAD2</name>
    <dbReference type="NCBI Taxonomy" id="877466"/>
    <lineage>
        <taxon>Bacteria</taxon>
        <taxon>Bacillati</taxon>
        <taxon>Chloroflexota</taxon>
        <taxon>Thermoflexia</taxon>
        <taxon>Thermoflexales</taxon>
        <taxon>Thermoflexaceae</taxon>
        <taxon>Thermoflexus</taxon>
    </lineage>
</organism>
<proteinExistence type="predicted"/>
<evidence type="ECO:0000313" key="2">
    <source>
        <dbReference type="Proteomes" id="UP000197025"/>
    </source>
</evidence>
<protein>
    <submittedName>
        <fullName evidence="1">Uncharacterized protein</fullName>
    </submittedName>
</protein>
<dbReference type="OrthoDB" id="9810718at2"/>
<dbReference type="EMBL" id="FYEK01000022">
    <property type="protein sequence ID" value="SNB62245.1"/>
    <property type="molecule type" value="Genomic_DNA"/>
</dbReference>
<reference evidence="2" key="1">
    <citation type="submission" date="2017-06" db="EMBL/GenBank/DDBJ databases">
        <authorList>
            <person name="Varghese N."/>
            <person name="Submissions S."/>
        </authorList>
    </citation>
    <scope>NUCLEOTIDE SEQUENCE [LARGE SCALE GENOMIC DNA]</scope>
    <source>
        <strain evidence="2">JAD2</strain>
    </source>
</reference>
<name>A0A212QRN8_9CHLR</name>
<sequence length="184" mass="20643">MFGFRLPARWASAILILLLFAGIALNGVALAGWAWIRHQPFCEGAGRLCLNQRFGGQVELAAFSIESPQVRRDEDIGLTLWFRALRPVTEPLSVYAHVLPADHPEAHQVFQEDHEHPASLPLPRWRPGQLYSDFYRLRVPNTVSPGRYVLKVGLYRRAPPGGRIPVDGSRTDGVILPLPIEIRP</sequence>
<dbReference type="AlphaFoldDB" id="A0A212QRN8"/>
<gene>
    <name evidence="1" type="ORF">SAMN02746019_00004720</name>
</gene>
<dbReference type="RefSeq" id="WP_088570745.1">
    <property type="nucleotide sequence ID" value="NZ_FYEK01000022.1"/>
</dbReference>
<evidence type="ECO:0000313" key="1">
    <source>
        <dbReference type="EMBL" id="SNB62245.1"/>
    </source>
</evidence>
<keyword evidence="2" id="KW-1185">Reference proteome</keyword>
<accession>A0A212QRN8</accession>